<dbReference type="PANTHER" id="PTHR18460:SF3">
    <property type="entry name" value="TELO2-INTERACTING PROTEIN 1 HOMOLOG"/>
    <property type="match status" value="1"/>
</dbReference>
<feature type="domain" description="TTI1 C-terminal TPR" evidence="3">
    <location>
        <begin position="766"/>
        <end position="1048"/>
    </location>
</feature>
<feature type="domain" description="TTI1 N-terminal TPR" evidence="2">
    <location>
        <begin position="15"/>
        <end position="342"/>
    </location>
</feature>
<dbReference type="InterPro" id="IPR011989">
    <property type="entry name" value="ARM-like"/>
</dbReference>
<evidence type="ECO:0000259" key="2">
    <source>
        <dbReference type="Pfam" id="PF24173"/>
    </source>
</evidence>
<dbReference type="InterPro" id="IPR016024">
    <property type="entry name" value="ARM-type_fold"/>
</dbReference>
<dbReference type="GeneID" id="106815696"/>
<dbReference type="Pfam" id="PF21547">
    <property type="entry name" value="TTI1"/>
    <property type="match status" value="1"/>
</dbReference>
<dbReference type="RefSeq" id="XP_014675715.1">
    <property type="nucleotide sequence ID" value="XM_014820229.1"/>
</dbReference>
<sequence>MDGESERDARISLAFGELRPLCVRVSQHATVESLAALKCKLHTVNSALSDLQEYVLFPLSLILKKGTSQDDVVQLTVECISKTLGCGEVSEWYMFRDVFVQLCLIFGSPDEKGGTEGREKSEELKLATIACLKVLITNSTVGILERLYCCAFLPALGHAIFMLLRVCEKESSRQLQLEALELLATLLQCQCQEGSSSMHQQMGDCFASFLPGISITLTNLATGDICQGHKVTMLSVSTWQKLVTMVMGDKQLTLAAVKDIGDECTAPLDHLKVLRDKAWTVAAAEKLQVLVQRLAGLVSHSSWKVRLALGAWADALLTHCTGSLSSSVPFIVETLVALSGDDYDQVARSGRESLARFSERCSGDDAKPLVNILQENFYSLCSSLPRMMRVSGDDVRLSTLRVLTGYIRLLRSQIVHLLASLPHLHRLSIALLQTLELDCSGATITEQTPGTGSGNVIKEKEVQTQTKARKTFSSFSNEKIYMEIMLACRLLGHYGDVDILVDHFMDLFRDSAIHRKQVILILSNVMLGVSGRGLEAEQRQSATQELSQQALVGELEVEKCSVGSEDRSRLCALIRSLVEEFVQNEHWHLPTSIYTRRVCDEQHASDRLMLLKNHPLVAGDDTSLKDVNSNILFVCLLLEALQAFSQVLEEDFRVLLMTCLYPVMEKVGDDTALVSQTAYLTLVEVASNCGYSSVGSLIHSNTDYLVNSISLRLRHLWLNPRAPLVLQVMLQYGDASILPLVEHTVKEIFSNLDVYHSYKGLPFLKVLIALVTAILRWYPPPTGSHDGDAKNDARGSDGAGCESLRSYLLEYQRLKKEAEDLQSEDHLPEDIEWETEMGADAENAAGQDEQSEEAEEGKPPPPLHVKLVVEVMERCVHLLGAPDMSQKLLVMDIVQNAALALKDREDDLLPMIHKVWSPLVLRFSDKELPVLRQAFMTLCCIADCCGDFLRQRTVAEVWKRLADFLLQQSKLSCCCRPDYEYTLVFKLQVALLQRVGRLCVQLQVNEKECDDIVKACIPYLHSGQPIALQQAAMVALQHLIGIEPDVVWLHLIATYSPVKELASPHPCFPPIKVYDGNTDVGPYTANVMTLMKLLDTS</sequence>
<name>A0ABM1EU44_PRICU</name>
<dbReference type="InterPro" id="IPR057567">
    <property type="entry name" value="TPR_TTI1_C"/>
</dbReference>
<evidence type="ECO:0000313" key="5">
    <source>
        <dbReference type="RefSeq" id="XP_014675715.1"/>
    </source>
</evidence>
<feature type="region of interest" description="Disordered" evidence="1">
    <location>
        <begin position="842"/>
        <end position="862"/>
    </location>
</feature>
<organism evidence="4 5">
    <name type="scientific">Priapulus caudatus</name>
    <name type="common">Priapulid worm</name>
    <dbReference type="NCBI Taxonomy" id="37621"/>
    <lineage>
        <taxon>Eukaryota</taxon>
        <taxon>Metazoa</taxon>
        <taxon>Ecdysozoa</taxon>
        <taxon>Scalidophora</taxon>
        <taxon>Priapulida</taxon>
        <taxon>Priapulimorpha</taxon>
        <taxon>Priapulimorphida</taxon>
        <taxon>Priapulidae</taxon>
        <taxon>Priapulus</taxon>
    </lineage>
</organism>
<dbReference type="PANTHER" id="PTHR18460">
    <property type="entry name" value="TEL2 INTERACTING PROTEIN 1 TTI1 FAMILY MEMBER"/>
    <property type="match status" value="1"/>
</dbReference>
<dbReference type="InterPro" id="IPR057566">
    <property type="entry name" value="TPR_TTI1_N"/>
</dbReference>
<dbReference type="Pfam" id="PF24181">
    <property type="entry name" value="TPR_TTI1_C"/>
    <property type="match status" value="1"/>
</dbReference>
<proteinExistence type="predicted"/>
<dbReference type="InterPro" id="IPR052587">
    <property type="entry name" value="TELO2-interacting_protein_1"/>
</dbReference>
<keyword evidence="4" id="KW-1185">Reference proteome</keyword>
<evidence type="ECO:0000256" key="1">
    <source>
        <dbReference type="SAM" id="MobiDB-lite"/>
    </source>
</evidence>
<reference evidence="5" key="1">
    <citation type="submission" date="2025-08" db="UniProtKB">
        <authorList>
            <consortium name="RefSeq"/>
        </authorList>
    </citation>
    <scope>IDENTIFICATION</scope>
</reference>
<gene>
    <name evidence="5" type="primary">LOC106815696</name>
</gene>
<dbReference type="Pfam" id="PF24176">
    <property type="entry name" value="TPR_TTI1_2nd"/>
    <property type="match status" value="1"/>
</dbReference>
<dbReference type="Gene3D" id="1.25.10.10">
    <property type="entry name" value="Leucine-rich Repeat Variant"/>
    <property type="match status" value="1"/>
</dbReference>
<protein>
    <submittedName>
        <fullName evidence="5">TELO2-interacting protein 1 homolog</fullName>
    </submittedName>
</protein>
<dbReference type="SUPFAM" id="SSF48371">
    <property type="entry name" value="ARM repeat"/>
    <property type="match status" value="1"/>
</dbReference>
<accession>A0ABM1EU44</accession>
<dbReference type="Proteomes" id="UP000695022">
    <property type="component" value="Unplaced"/>
</dbReference>
<dbReference type="Pfam" id="PF24173">
    <property type="entry name" value="TPR_TTI1_N"/>
    <property type="match status" value="1"/>
</dbReference>
<evidence type="ECO:0000313" key="4">
    <source>
        <dbReference type="Proteomes" id="UP000695022"/>
    </source>
</evidence>
<dbReference type="InterPro" id="IPR049362">
    <property type="entry name" value="TTI1_rpt"/>
</dbReference>
<evidence type="ECO:0000259" key="3">
    <source>
        <dbReference type="Pfam" id="PF24181"/>
    </source>
</evidence>